<dbReference type="GO" id="GO:0003677">
    <property type="term" value="F:DNA binding"/>
    <property type="evidence" value="ECO:0007669"/>
    <property type="project" value="InterPro"/>
</dbReference>
<reference evidence="3 4" key="1">
    <citation type="journal article" date="2016" name="Nat. Commun.">
        <title>Thousands of microbial genomes shed light on interconnected biogeochemical processes in an aquifer system.</title>
        <authorList>
            <person name="Anantharaman K."/>
            <person name="Brown C.T."/>
            <person name="Hug L.A."/>
            <person name="Sharon I."/>
            <person name="Castelle C.J."/>
            <person name="Probst A.J."/>
            <person name="Thomas B.C."/>
            <person name="Singh A."/>
            <person name="Wilkins M.J."/>
            <person name="Karaoz U."/>
            <person name="Brodie E.L."/>
            <person name="Williams K.H."/>
            <person name="Hubbard S.S."/>
            <person name="Banfield J.F."/>
        </authorList>
    </citation>
    <scope>NUCLEOTIDE SEQUENCE [LARGE SCALE GENOMIC DNA]</scope>
</reference>
<dbReference type="InterPro" id="IPR010982">
    <property type="entry name" value="Lambda_DNA-bd_dom_sf"/>
</dbReference>
<evidence type="ECO:0008006" key="5">
    <source>
        <dbReference type="Google" id="ProtNLM"/>
    </source>
</evidence>
<dbReference type="EMBL" id="MHLA01000013">
    <property type="protein sequence ID" value="OGY99709.1"/>
    <property type="molecule type" value="Genomic_DNA"/>
</dbReference>
<keyword evidence="2" id="KW-1133">Transmembrane helix</keyword>
<name>A0A1G2CG43_9BACT</name>
<evidence type="ECO:0000313" key="3">
    <source>
        <dbReference type="EMBL" id="OGY99709.1"/>
    </source>
</evidence>
<dbReference type="Proteomes" id="UP000178880">
    <property type="component" value="Unassembled WGS sequence"/>
</dbReference>
<comment type="caution">
    <text evidence="3">The sequence shown here is derived from an EMBL/GenBank/DDBJ whole genome shotgun (WGS) entry which is preliminary data.</text>
</comment>
<dbReference type="STRING" id="1798650.A2945_01775"/>
<evidence type="ECO:0000256" key="1">
    <source>
        <dbReference type="SAM" id="MobiDB-lite"/>
    </source>
</evidence>
<keyword evidence="2" id="KW-0812">Transmembrane</keyword>
<accession>A0A1G2CG43</accession>
<dbReference type="AlphaFoldDB" id="A0A1G2CG43"/>
<dbReference type="Gene3D" id="1.10.260.40">
    <property type="entry name" value="lambda repressor-like DNA-binding domains"/>
    <property type="match status" value="1"/>
</dbReference>
<sequence>MTDANIHALNFEEFLNELVRERGLTLKKISEVTGISVKHLSALASGEFKTLPSAPYFRGYLLKLGRVLEFDPAPWWIKFKEGGFVKDAGTHDAPPANRFIRPTYVKFMWIGALAFAGLTYGIVRLPAIMGKPEITVVFPAENPARATANVIELLGTLENGSDLYVNGEIAVVNSNHTWSQQALLQSGMNTFNIRAQKFLGGETTLVWEIFYDPPADVGSRDETQPVAASELRNDPTAR</sequence>
<dbReference type="InterPro" id="IPR013783">
    <property type="entry name" value="Ig-like_fold"/>
</dbReference>
<organism evidence="3 4">
    <name type="scientific">Candidatus Liptonbacteria bacterium RIFCSPLOWO2_01_FULL_52_25</name>
    <dbReference type="NCBI Taxonomy" id="1798650"/>
    <lineage>
        <taxon>Bacteria</taxon>
        <taxon>Candidatus Liptoniibacteriota</taxon>
    </lineage>
</organism>
<gene>
    <name evidence="3" type="ORF">A2945_01775</name>
</gene>
<dbReference type="CDD" id="cd00093">
    <property type="entry name" value="HTH_XRE"/>
    <property type="match status" value="1"/>
</dbReference>
<dbReference type="Pfam" id="PF13413">
    <property type="entry name" value="HTH_25"/>
    <property type="match status" value="1"/>
</dbReference>
<protein>
    <recommendedName>
        <fullName evidence="5">HTH cro/C1-type domain-containing protein</fullName>
    </recommendedName>
</protein>
<evidence type="ECO:0000256" key="2">
    <source>
        <dbReference type="SAM" id="Phobius"/>
    </source>
</evidence>
<feature type="transmembrane region" description="Helical" evidence="2">
    <location>
        <begin position="104"/>
        <end position="123"/>
    </location>
</feature>
<evidence type="ECO:0000313" key="4">
    <source>
        <dbReference type="Proteomes" id="UP000178880"/>
    </source>
</evidence>
<feature type="region of interest" description="Disordered" evidence="1">
    <location>
        <begin position="217"/>
        <end position="238"/>
    </location>
</feature>
<proteinExistence type="predicted"/>
<dbReference type="InterPro" id="IPR001387">
    <property type="entry name" value="Cro/C1-type_HTH"/>
</dbReference>
<dbReference type="Gene3D" id="2.60.40.10">
    <property type="entry name" value="Immunoglobulins"/>
    <property type="match status" value="1"/>
</dbReference>
<keyword evidence="2" id="KW-0472">Membrane</keyword>